<accession>A0A3L9YZ84</accession>
<dbReference type="InterPro" id="IPR046166">
    <property type="entry name" value="DUF6168"/>
</dbReference>
<dbReference type="RefSeq" id="WP_121905977.1">
    <property type="nucleotide sequence ID" value="NZ_REFC01000011.1"/>
</dbReference>
<organism evidence="2 3">
    <name type="scientific">Ulvibacter antarcticus</name>
    <dbReference type="NCBI Taxonomy" id="442714"/>
    <lineage>
        <taxon>Bacteria</taxon>
        <taxon>Pseudomonadati</taxon>
        <taxon>Bacteroidota</taxon>
        <taxon>Flavobacteriia</taxon>
        <taxon>Flavobacteriales</taxon>
        <taxon>Flavobacteriaceae</taxon>
        <taxon>Ulvibacter</taxon>
    </lineage>
</organism>
<dbReference type="Pfam" id="PF19665">
    <property type="entry name" value="DUF6168"/>
    <property type="match status" value="1"/>
</dbReference>
<dbReference type="Proteomes" id="UP000271339">
    <property type="component" value="Unassembled WGS sequence"/>
</dbReference>
<feature type="transmembrane region" description="Helical" evidence="1">
    <location>
        <begin position="69"/>
        <end position="90"/>
    </location>
</feature>
<dbReference type="AlphaFoldDB" id="A0A3L9YZ84"/>
<feature type="transmembrane region" description="Helical" evidence="1">
    <location>
        <begin position="40"/>
        <end position="57"/>
    </location>
</feature>
<feature type="transmembrane region" description="Helical" evidence="1">
    <location>
        <begin position="7"/>
        <end position="28"/>
    </location>
</feature>
<keyword evidence="1" id="KW-1133">Transmembrane helix</keyword>
<reference evidence="2 3" key="1">
    <citation type="submission" date="2018-10" db="EMBL/GenBank/DDBJ databases">
        <title>Genomic Encyclopedia of Archaeal and Bacterial Type Strains, Phase II (KMG-II): from individual species to whole genera.</title>
        <authorList>
            <person name="Goeker M."/>
        </authorList>
    </citation>
    <scope>NUCLEOTIDE SEQUENCE [LARGE SCALE GENOMIC DNA]</scope>
    <source>
        <strain evidence="2 3">DSM 23424</strain>
    </source>
</reference>
<gene>
    <name evidence="2" type="ORF">BXY75_0372</name>
</gene>
<sequence length="139" mass="16141">MKKQRNAFIILLFLVIVLVFGVHLFILWTLELNLLDNRILLSYVLNYALAVIVLLVIQSHLNKQSLNTGFIFMAGSGVKFLIFFLIFYPFYQKDEIMQTAEFAAFFTPYAVCLILEVIYLSKLLNNQTYSEDKASEKKK</sequence>
<evidence type="ECO:0000313" key="3">
    <source>
        <dbReference type="Proteomes" id="UP000271339"/>
    </source>
</evidence>
<name>A0A3L9YZ84_9FLAO</name>
<evidence type="ECO:0000256" key="1">
    <source>
        <dbReference type="SAM" id="Phobius"/>
    </source>
</evidence>
<feature type="transmembrane region" description="Helical" evidence="1">
    <location>
        <begin position="102"/>
        <end position="120"/>
    </location>
</feature>
<comment type="caution">
    <text evidence="2">The sequence shown here is derived from an EMBL/GenBank/DDBJ whole genome shotgun (WGS) entry which is preliminary data.</text>
</comment>
<proteinExistence type="predicted"/>
<dbReference type="EMBL" id="REFC01000011">
    <property type="protein sequence ID" value="RMA65956.1"/>
    <property type="molecule type" value="Genomic_DNA"/>
</dbReference>
<dbReference type="OrthoDB" id="1451982at2"/>
<keyword evidence="1" id="KW-0812">Transmembrane</keyword>
<evidence type="ECO:0008006" key="4">
    <source>
        <dbReference type="Google" id="ProtNLM"/>
    </source>
</evidence>
<keyword evidence="1" id="KW-0472">Membrane</keyword>
<protein>
    <recommendedName>
        <fullName evidence="4">ATP synthase protein I</fullName>
    </recommendedName>
</protein>
<evidence type="ECO:0000313" key="2">
    <source>
        <dbReference type="EMBL" id="RMA65956.1"/>
    </source>
</evidence>
<keyword evidence="3" id="KW-1185">Reference proteome</keyword>